<name>A0AAP0PG77_9MAGN</name>
<keyword evidence="2" id="KW-1185">Reference proteome</keyword>
<dbReference type="Proteomes" id="UP001420932">
    <property type="component" value="Unassembled WGS sequence"/>
</dbReference>
<comment type="caution">
    <text evidence="1">The sequence shown here is derived from an EMBL/GenBank/DDBJ whole genome shotgun (WGS) entry which is preliminary data.</text>
</comment>
<dbReference type="AlphaFoldDB" id="A0AAP0PG77"/>
<dbReference type="EMBL" id="JBBNAF010000005">
    <property type="protein sequence ID" value="KAK9142807.1"/>
    <property type="molecule type" value="Genomic_DNA"/>
</dbReference>
<reference evidence="1 2" key="1">
    <citation type="submission" date="2024-01" db="EMBL/GenBank/DDBJ databases">
        <title>Genome assemblies of Stephania.</title>
        <authorList>
            <person name="Yang L."/>
        </authorList>
    </citation>
    <scope>NUCLEOTIDE SEQUENCE [LARGE SCALE GENOMIC DNA]</scope>
    <source>
        <strain evidence="1">YNDBR</strain>
        <tissue evidence="1">Leaf</tissue>
    </source>
</reference>
<protein>
    <submittedName>
        <fullName evidence="1">Uncharacterized protein</fullName>
    </submittedName>
</protein>
<gene>
    <name evidence="1" type="ORF">Syun_012207</name>
</gene>
<evidence type="ECO:0000313" key="2">
    <source>
        <dbReference type="Proteomes" id="UP001420932"/>
    </source>
</evidence>
<evidence type="ECO:0000313" key="1">
    <source>
        <dbReference type="EMBL" id="KAK9142807.1"/>
    </source>
</evidence>
<organism evidence="1 2">
    <name type="scientific">Stephania yunnanensis</name>
    <dbReference type="NCBI Taxonomy" id="152371"/>
    <lineage>
        <taxon>Eukaryota</taxon>
        <taxon>Viridiplantae</taxon>
        <taxon>Streptophyta</taxon>
        <taxon>Embryophyta</taxon>
        <taxon>Tracheophyta</taxon>
        <taxon>Spermatophyta</taxon>
        <taxon>Magnoliopsida</taxon>
        <taxon>Ranunculales</taxon>
        <taxon>Menispermaceae</taxon>
        <taxon>Menispermoideae</taxon>
        <taxon>Cissampelideae</taxon>
        <taxon>Stephania</taxon>
    </lineage>
</organism>
<proteinExistence type="predicted"/>
<accession>A0AAP0PG77</accession>
<sequence length="68" mass="7656">MAKCADKPTFLFVGAGWLEQSFYMFILFVGFDSRKVNNLVECLAIHGKRSSIFGKNNISLLGKAKCFF</sequence>